<dbReference type="AlphaFoldDB" id="A0ABD3A4U2"/>
<evidence type="ECO:0000256" key="1">
    <source>
        <dbReference type="SAM" id="Coils"/>
    </source>
</evidence>
<sequence length="269" mass="30977">MGMNKRKGSQEKKLTLQKLQEILEKAKDEAVQSWLDSRPVIDELEKYNQNLQMQRASQHEILSISIRAKEEELKIQRIINRVNQVLQKTQGEMKQLTMERKENHGAEVETKTSLTATEADSSNFATYPASNTVRVRCLHCISCYIDLSQNNNTMFKLTQEEYDALTKRAVEQTTQAEWRISISMEQKEVAEKSQDLAARRLKNLYSNMGSRKRKHQADGLGNQNIEEEELHPNVSARSQAINGQNSFPKTHAHLPTTSPARRNHEKFKN</sequence>
<feature type="region of interest" description="Disordered" evidence="2">
    <location>
        <begin position="207"/>
        <end position="269"/>
    </location>
</feature>
<proteinExistence type="predicted"/>
<reference evidence="3 4" key="1">
    <citation type="submission" date="2024-11" db="EMBL/GenBank/DDBJ databases">
        <title>A near-complete genome assembly of Cinchona calisaya.</title>
        <authorList>
            <person name="Lian D.C."/>
            <person name="Zhao X.W."/>
            <person name="Wei L."/>
        </authorList>
    </citation>
    <scope>NUCLEOTIDE SEQUENCE [LARGE SCALE GENOMIC DNA]</scope>
    <source>
        <tissue evidence="3">Nenye</tissue>
    </source>
</reference>
<accession>A0ABD3A4U2</accession>
<comment type="caution">
    <text evidence="3">The sequence shown here is derived from an EMBL/GenBank/DDBJ whole genome shotgun (WGS) entry which is preliminary data.</text>
</comment>
<dbReference type="Proteomes" id="UP001630127">
    <property type="component" value="Unassembled WGS sequence"/>
</dbReference>
<feature type="compositionally biased region" description="Polar residues" evidence="2">
    <location>
        <begin position="235"/>
        <end position="248"/>
    </location>
</feature>
<feature type="coiled-coil region" evidence="1">
    <location>
        <begin position="68"/>
        <end position="99"/>
    </location>
</feature>
<name>A0ABD3A4U2_9GENT</name>
<keyword evidence="1" id="KW-0175">Coiled coil</keyword>
<protein>
    <submittedName>
        <fullName evidence="3">Uncharacterized protein</fullName>
    </submittedName>
</protein>
<dbReference type="EMBL" id="JBJUIK010000005">
    <property type="protein sequence ID" value="KAL3526756.1"/>
    <property type="molecule type" value="Genomic_DNA"/>
</dbReference>
<organism evidence="3 4">
    <name type="scientific">Cinchona calisaya</name>
    <dbReference type="NCBI Taxonomy" id="153742"/>
    <lineage>
        <taxon>Eukaryota</taxon>
        <taxon>Viridiplantae</taxon>
        <taxon>Streptophyta</taxon>
        <taxon>Embryophyta</taxon>
        <taxon>Tracheophyta</taxon>
        <taxon>Spermatophyta</taxon>
        <taxon>Magnoliopsida</taxon>
        <taxon>eudicotyledons</taxon>
        <taxon>Gunneridae</taxon>
        <taxon>Pentapetalae</taxon>
        <taxon>asterids</taxon>
        <taxon>lamiids</taxon>
        <taxon>Gentianales</taxon>
        <taxon>Rubiaceae</taxon>
        <taxon>Cinchonoideae</taxon>
        <taxon>Cinchoneae</taxon>
        <taxon>Cinchona</taxon>
    </lineage>
</organism>
<evidence type="ECO:0000313" key="4">
    <source>
        <dbReference type="Proteomes" id="UP001630127"/>
    </source>
</evidence>
<evidence type="ECO:0000256" key="2">
    <source>
        <dbReference type="SAM" id="MobiDB-lite"/>
    </source>
</evidence>
<gene>
    <name evidence="3" type="ORF">ACH5RR_011412</name>
</gene>
<evidence type="ECO:0000313" key="3">
    <source>
        <dbReference type="EMBL" id="KAL3526756.1"/>
    </source>
</evidence>
<keyword evidence="4" id="KW-1185">Reference proteome</keyword>